<accession>A0A232M1J1</accession>
<feature type="region of interest" description="Disordered" evidence="1">
    <location>
        <begin position="1"/>
        <end position="24"/>
    </location>
</feature>
<name>A0A232M1J1_9EURO</name>
<dbReference type="OrthoDB" id="566238at2759"/>
<dbReference type="InterPro" id="IPR001763">
    <property type="entry name" value="Rhodanese-like_dom"/>
</dbReference>
<dbReference type="GO" id="GO:0004792">
    <property type="term" value="F:thiosulfate-cyanide sulfurtransferase activity"/>
    <property type="evidence" value="ECO:0007669"/>
    <property type="project" value="TreeGrafter"/>
</dbReference>
<feature type="domain" description="Rhodanese" evidence="2">
    <location>
        <begin position="115"/>
        <end position="236"/>
    </location>
</feature>
<sequence>MSPSSRPLASLASRALRSTTTTTTACRLTTTTSRCYYTTERRNIRGKPSEEPSFSLARWIFSGSHQEQHRQQQKSLSRQIRWKSDNNNGRSDDEVGVPKLRTVGFEEINATLSSSKSSPVLIDVREPAELSATGIIPGAVSVPLASQPDALFLTPNEFETRFGFPKPGVVATDDGQGQQQQQQQQQHRDVVFYCKAGVRARSAAQLAIQAGYDPPRVSVYDGSWLDWADRGGRVEKWEGDLE</sequence>
<dbReference type="Gene3D" id="3.40.250.10">
    <property type="entry name" value="Rhodanese-like domain"/>
    <property type="match status" value="1"/>
</dbReference>
<feature type="region of interest" description="Disordered" evidence="1">
    <location>
        <begin position="67"/>
        <end position="96"/>
    </location>
</feature>
<comment type="caution">
    <text evidence="3">The sequence shown here is derived from an EMBL/GenBank/DDBJ whole genome shotgun (WGS) entry which is preliminary data.</text>
</comment>
<organism evidence="3 4">
    <name type="scientific">Elaphomyces granulatus</name>
    <dbReference type="NCBI Taxonomy" id="519963"/>
    <lineage>
        <taxon>Eukaryota</taxon>
        <taxon>Fungi</taxon>
        <taxon>Dikarya</taxon>
        <taxon>Ascomycota</taxon>
        <taxon>Pezizomycotina</taxon>
        <taxon>Eurotiomycetes</taxon>
        <taxon>Eurotiomycetidae</taxon>
        <taxon>Eurotiales</taxon>
        <taxon>Elaphomycetaceae</taxon>
        <taxon>Elaphomyces</taxon>
    </lineage>
</organism>
<dbReference type="AlphaFoldDB" id="A0A232M1J1"/>
<dbReference type="Proteomes" id="UP000243515">
    <property type="component" value="Unassembled WGS sequence"/>
</dbReference>
<protein>
    <recommendedName>
        <fullName evidence="2">Rhodanese domain-containing protein</fullName>
    </recommendedName>
</protein>
<dbReference type="EMBL" id="NPHW01003205">
    <property type="protein sequence ID" value="OXV09967.1"/>
    <property type="molecule type" value="Genomic_DNA"/>
</dbReference>
<dbReference type="PROSITE" id="PS50206">
    <property type="entry name" value="RHODANESE_3"/>
    <property type="match status" value="1"/>
</dbReference>
<dbReference type="GO" id="GO:0005739">
    <property type="term" value="C:mitochondrion"/>
    <property type="evidence" value="ECO:0007669"/>
    <property type="project" value="TreeGrafter"/>
</dbReference>
<dbReference type="InterPro" id="IPR036873">
    <property type="entry name" value="Rhodanese-like_dom_sf"/>
</dbReference>
<dbReference type="Pfam" id="PF00581">
    <property type="entry name" value="Rhodanese"/>
    <property type="match status" value="1"/>
</dbReference>
<keyword evidence="4" id="KW-1185">Reference proteome</keyword>
<evidence type="ECO:0000313" key="3">
    <source>
        <dbReference type="EMBL" id="OXV09967.1"/>
    </source>
</evidence>
<dbReference type="SUPFAM" id="SSF52821">
    <property type="entry name" value="Rhodanese/Cell cycle control phosphatase"/>
    <property type="match status" value="1"/>
</dbReference>
<evidence type="ECO:0000313" key="4">
    <source>
        <dbReference type="Proteomes" id="UP000243515"/>
    </source>
</evidence>
<gene>
    <name evidence="3" type="ORF">Egran_02271</name>
</gene>
<evidence type="ECO:0000256" key="1">
    <source>
        <dbReference type="SAM" id="MobiDB-lite"/>
    </source>
</evidence>
<dbReference type="PANTHER" id="PTHR44086">
    <property type="entry name" value="THIOSULFATE SULFURTRANSFERASE RDL2, MITOCHONDRIAL-RELATED"/>
    <property type="match status" value="1"/>
</dbReference>
<dbReference type="SMART" id="SM00450">
    <property type="entry name" value="RHOD"/>
    <property type="match status" value="1"/>
</dbReference>
<reference evidence="3 4" key="1">
    <citation type="journal article" date="2015" name="Environ. Microbiol.">
        <title>Metagenome sequence of Elaphomyces granulatus from sporocarp tissue reveals Ascomycota ectomycorrhizal fingerprints of genome expansion and a Proteobacteria-rich microbiome.</title>
        <authorList>
            <person name="Quandt C.A."/>
            <person name="Kohler A."/>
            <person name="Hesse C.N."/>
            <person name="Sharpton T.J."/>
            <person name="Martin F."/>
            <person name="Spatafora J.W."/>
        </authorList>
    </citation>
    <scope>NUCLEOTIDE SEQUENCE [LARGE SCALE GENOMIC DNA]</scope>
    <source>
        <strain evidence="3 4">OSC145934</strain>
    </source>
</reference>
<dbReference type="PANTHER" id="PTHR44086:SF10">
    <property type="entry name" value="THIOSULFATE SULFURTRANSFERASE_RHODANESE-LIKE DOMAIN-CONTAINING PROTEIN 3"/>
    <property type="match status" value="1"/>
</dbReference>
<proteinExistence type="predicted"/>
<evidence type="ECO:0000259" key="2">
    <source>
        <dbReference type="PROSITE" id="PS50206"/>
    </source>
</evidence>